<name>A0A328D1H6_9ASTE</name>
<accession>A0A328D1H6</accession>
<proteinExistence type="predicted"/>
<dbReference type="InterPro" id="IPR038765">
    <property type="entry name" value="Papain-like_cys_pep_sf"/>
</dbReference>
<gene>
    <name evidence="1" type="ORF">DM860_017424</name>
</gene>
<dbReference type="Proteomes" id="UP000249390">
    <property type="component" value="Unassembled WGS sequence"/>
</dbReference>
<dbReference type="SUPFAM" id="SSF54001">
    <property type="entry name" value="Cysteine proteinases"/>
    <property type="match status" value="1"/>
</dbReference>
<evidence type="ECO:0000313" key="1">
    <source>
        <dbReference type="EMBL" id="RAL38219.1"/>
    </source>
</evidence>
<evidence type="ECO:0008006" key="3">
    <source>
        <dbReference type="Google" id="ProtNLM"/>
    </source>
</evidence>
<evidence type="ECO:0000313" key="2">
    <source>
        <dbReference type="Proteomes" id="UP000249390"/>
    </source>
</evidence>
<sequence>MDVTALEFGSVGSVRGEEMHHNKDMEQNETVIGVEGDEVCHDLGVNLQVVQDERAKRKSKTTLTLKSPYLTRVVDPRDNANTSERNIWKWVVRNRDEGREEVVFNGYNILVERGDLLTLESGHHISPRVVDAWSCILNHRELFRSVASPARFFAKTINCMFMSEGEVEKDVDAYKVVSDALDYGWSLTNPCDADMIIFLVMQHCWCYCVCVNLKVNRVDILDSSSAGVAKIDKYDEMPNVVRIMVVKYFENKGMDGRVEKVKAQQPKRLQLPWRDSTAVFDYGVITMRHMETYTRHTLKRWDCGLKKGDGKAVNALRTNYCAAIVESDVNGVREKIRQLVKHNTE</sequence>
<dbReference type="Gene3D" id="3.40.395.10">
    <property type="entry name" value="Adenoviral Proteinase, Chain A"/>
    <property type="match status" value="1"/>
</dbReference>
<comment type="caution">
    <text evidence="1">The sequence shown here is derived from an EMBL/GenBank/DDBJ whole genome shotgun (WGS) entry which is preliminary data.</text>
</comment>
<protein>
    <recommendedName>
        <fullName evidence="3">Ubiquitin-like protease family profile domain-containing protein</fullName>
    </recommendedName>
</protein>
<dbReference type="AlphaFoldDB" id="A0A328D1H6"/>
<keyword evidence="2" id="KW-1185">Reference proteome</keyword>
<reference evidence="1 2" key="1">
    <citation type="submission" date="2018-06" db="EMBL/GenBank/DDBJ databases">
        <title>The Genome of Cuscuta australis (Dodder) Provides Insight into the Evolution of Plant Parasitism.</title>
        <authorList>
            <person name="Liu H."/>
        </authorList>
    </citation>
    <scope>NUCLEOTIDE SEQUENCE [LARGE SCALE GENOMIC DNA]</scope>
    <source>
        <strain evidence="2">cv. Yunnan</strain>
        <tissue evidence="1">Vines</tissue>
    </source>
</reference>
<dbReference type="EMBL" id="NQVE01000214">
    <property type="protein sequence ID" value="RAL38219.1"/>
    <property type="molecule type" value="Genomic_DNA"/>
</dbReference>
<organism evidence="1 2">
    <name type="scientific">Cuscuta australis</name>
    <dbReference type="NCBI Taxonomy" id="267555"/>
    <lineage>
        <taxon>Eukaryota</taxon>
        <taxon>Viridiplantae</taxon>
        <taxon>Streptophyta</taxon>
        <taxon>Embryophyta</taxon>
        <taxon>Tracheophyta</taxon>
        <taxon>Spermatophyta</taxon>
        <taxon>Magnoliopsida</taxon>
        <taxon>eudicotyledons</taxon>
        <taxon>Gunneridae</taxon>
        <taxon>Pentapetalae</taxon>
        <taxon>asterids</taxon>
        <taxon>lamiids</taxon>
        <taxon>Solanales</taxon>
        <taxon>Convolvulaceae</taxon>
        <taxon>Cuscuteae</taxon>
        <taxon>Cuscuta</taxon>
        <taxon>Cuscuta subgen. Grammica</taxon>
        <taxon>Cuscuta sect. Cleistogrammica</taxon>
    </lineage>
</organism>